<protein>
    <submittedName>
        <fullName evidence="1">DUF6099 family protein</fullName>
    </submittedName>
</protein>
<name>A0ABT1PZD6_9ACTN</name>
<dbReference type="RefSeq" id="WP_255921956.1">
    <property type="nucleotide sequence ID" value="NZ_JANFNG010000018.1"/>
</dbReference>
<keyword evidence="2" id="KW-1185">Reference proteome</keyword>
<sequence>MDAARLIVATRHALDRARDVRDLIAEAWQAQALAEAVGGHIALHGDPALRPAALSLCEAGGRACGMLQRTGGARAAPLRAARLSGVRDPRAVLRGLLGILGEVVVALVAAVCATEDEELYWQCIDAVDAADDSKDRVCALLCVWEGLRPGGDSG</sequence>
<dbReference type="Proteomes" id="UP001057702">
    <property type="component" value="Unassembled WGS sequence"/>
</dbReference>
<gene>
    <name evidence="1" type="ORF">NGB36_21125</name>
</gene>
<proteinExistence type="predicted"/>
<accession>A0ABT1PZD6</accession>
<evidence type="ECO:0000313" key="1">
    <source>
        <dbReference type="EMBL" id="MCQ4083038.1"/>
    </source>
</evidence>
<dbReference type="EMBL" id="JANFNG010000018">
    <property type="protein sequence ID" value="MCQ4083038.1"/>
    <property type="molecule type" value="Genomic_DNA"/>
</dbReference>
<evidence type="ECO:0000313" key="2">
    <source>
        <dbReference type="Proteomes" id="UP001057702"/>
    </source>
</evidence>
<dbReference type="Pfam" id="PF19594">
    <property type="entry name" value="DUF6099"/>
    <property type="match status" value="1"/>
</dbReference>
<comment type="caution">
    <text evidence="1">The sequence shown here is derived from an EMBL/GenBank/DDBJ whole genome shotgun (WGS) entry which is preliminary data.</text>
</comment>
<organism evidence="1 2">
    <name type="scientific">Streptomyces humicola</name>
    <dbReference type="NCBI Taxonomy" id="2953240"/>
    <lineage>
        <taxon>Bacteria</taxon>
        <taxon>Bacillati</taxon>
        <taxon>Actinomycetota</taxon>
        <taxon>Actinomycetes</taxon>
        <taxon>Kitasatosporales</taxon>
        <taxon>Streptomycetaceae</taxon>
        <taxon>Streptomyces</taxon>
    </lineage>
</organism>
<reference evidence="1" key="1">
    <citation type="submission" date="2022-06" db="EMBL/GenBank/DDBJ databases">
        <title>Draft genome sequence of Streptomyces sp. RB6PN25 isolated from peat swamp forest in Thailand.</title>
        <authorList>
            <person name="Duangmal K."/>
            <person name="Klaysubun C."/>
        </authorList>
    </citation>
    <scope>NUCLEOTIDE SEQUENCE</scope>
    <source>
        <strain evidence="1">RB6PN25</strain>
    </source>
</reference>
<dbReference type="InterPro" id="IPR046081">
    <property type="entry name" value="DUF6099"/>
</dbReference>